<proteinExistence type="predicted"/>
<dbReference type="AlphaFoldDB" id="A0A1A9VZ83"/>
<reference evidence="2" key="1">
    <citation type="submission" date="2014-03" db="EMBL/GenBank/DDBJ databases">
        <authorList>
            <person name="Aksoy S."/>
            <person name="Warren W."/>
            <person name="Wilson R.K."/>
        </authorList>
    </citation>
    <scope>NUCLEOTIDE SEQUENCE [LARGE SCALE GENOMIC DNA]</scope>
    <source>
        <strain evidence="2">IAEA</strain>
    </source>
</reference>
<sequence length="192" mass="21723">MNVNQGPLKLAQQNNNLEDNNSDNFNKTFMSTSKLVDPIQLLRSINKGTAKYKTTLETEDHSVKSNRKHYQSLHDKINEENGNSMLKKENTVRSLFPSPYTPLNSKDCTRIAMFQTSESRSGGTRDLTYFKKSFAINKVQNASVNFGDLSISPSGRLDPLVTIDDRKPLLPKMEISYVTMNEPNLSQEAENM</sequence>
<name>A0A1A9VZ83_9MUSC</name>
<accession>A0A1A9VZ83</accession>
<dbReference type="STRING" id="37001.A0A1A9VZ83"/>
<evidence type="ECO:0000313" key="2">
    <source>
        <dbReference type="Proteomes" id="UP000091820"/>
    </source>
</evidence>
<reference evidence="1" key="2">
    <citation type="submission" date="2020-05" db="UniProtKB">
        <authorList>
            <consortium name="EnsemblMetazoa"/>
        </authorList>
    </citation>
    <scope>IDENTIFICATION</scope>
    <source>
        <strain evidence="1">IAEA</strain>
    </source>
</reference>
<evidence type="ECO:0000313" key="1">
    <source>
        <dbReference type="EnsemblMetazoa" id="GBRI000158-PA"/>
    </source>
</evidence>
<protein>
    <submittedName>
        <fullName evidence="1">Uncharacterized protein</fullName>
    </submittedName>
</protein>
<dbReference type="EnsemblMetazoa" id="GBRI000158-RA">
    <property type="protein sequence ID" value="GBRI000158-PA"/>
    <property type="gene ID" value="GBRI000158"/>
</dbReference>
<dbReference type="VEuPathDB" id="VectorBase:GBRI000158"/>
<dbReference type="Proteomes" id="UP000091820">
    <property type="component" value="Unassembled WGS sequence"/>
</dbReference>
<keyword evidence="2" id="KW-1185">Reference proteome</keyword>
<organism evidence="1 2">
    <name type="scientific">Glossina brevipalpis</name>
    <dbReference type="NCBI Taxonomy" id="37001"/>
    <lineage>
        <taxon>Eukaryota</taxon>
        <taxon>Metazoa</taxon>
        <taxon>Ecdysozoa</taxon>
        <taxon>Arthropoda</taxon>
        <taxon>Hexapoda</taxon>
        <taxon>Insecta</taxon>
        <taxon>Pterygota</taxon>
        <taxon>Neoptera</taxon>
        <taxon>Endopterygota</taxon>
        <taxon>Diptera</taxon>
        <taxon>Brachycera</taxon>
        <taxon>Muscomorpha</taxon>
        <taxon>Hippoboscoidea</taxon>
        <taxon>Glossinidae</taxon>
        <taxon>Glossina</taxon>
    </lineage>
</organism>